<comment type="caution">
    <text evidence="1">The sequence shown here is derived from an EMBL/GenBank/DDBJ whole genome shotgun (WGS) entry which is preliminary data.</text>
</comment>
<protein>
    <submittedName>
        <fullName evidence="1">Uncharacterized protein</fullName>
    </submittedName>
</protein>
<dbReference type="EMBL" id="JAOWRF010000213">
    <property type="protein sequence ID" value="MCV3214714.1"/>
    <property type="molecule type" value="Genomic_DNA"/>
</dbReference>
<proteinExistence type="predicted"/>
<dbReference type="RefSeq" id="WP_263746290.1">
    <property type="nucleotide sequence ID" value="NZ_JAOWRF010000213.1"/>
</dbReference>
<sequence length="67" mass="7559">MPKLKDLKNEAFKLALKLGLTCTTTKQLKKRGLTKGLDMRRKDAWVSLLNRLEALRFGVVVPHLLAA</sequence>
<reference evidence="1 2" key="1">
    <citation type="submission" date="2022-10" db="EMBL/GenBank/DDBJ databases">
        <title>Identification of biosynthetic pathway for the production of the potent trypsin inhibitor radiosumin.</title>
        <authorList>
            <person name="Fewer D.P."/>
            <person name="Delbaje E."/>
            <person name="Ouyang X."/>
            <person name="Agostino P.D."/>
            <person name="Wahlsten M."/>
            <person name="Jokela J."/>
            <person name="Permi P."/>
            <person name="Haapaniemi E."/>
            <person name="Koistinen H."/>
        </authorList>
    </citation>
    <scope>NUCLEOTIDE SEQUENCE [LARGE SCALE GENOMIC DNA]</scope>
    <source>
        <strain evidence="1 2">NIES-515</strain>
    </source>
</reference>
<evidence type="ECO:0000313" key="2">
    <source>
        <dbReference type="Proteomes" id="UP001526143"/>
    </source>
</evidence>
<organism evidence="1 2">
    <name type="scientific">Plectonema radiosum NIES-515</name>
    <dbReference type="NCBI Taxonomy" id="2986073"/>
    <lineage>
        <taxon>Bacteria</taxon>
        <taxon>Bacillati</taxon>
        <taxon>Cyanobacteriota</taxon>
        <taxon>Cyanophyceae</taxon>
        <taxon>Oscillatoriophycideae</taxon>
        <taxon>Oscillatoriales</taxon>
        <taxon>Microcoleaceae</taxon>
        <taxon>Plectonema</taxon>
    </lineage>
</organism>
<dbReference type="Proteomes" id="UP001526143">
    <property type="component" value="Unassembled WGS sequence"/>
</dbReference>
<keyword evidence="2" id="KW-1185">Reference proteome</keyword>
<name>A0ABT3B021_9CYAN</name>
<accession>A0ABT3B021</accession>
<evidence type="ECO:0000313" key="1">
    <source>
        <dbReference type="EMBL" id="MCV3214714.1"/>
    </source>
</evidence>
<gene>
    <name evidence="1" type="ORF">OGM63_14515</name>
</gene>